<evidence type="ECO:0000313" key="2">
    <source>
        <dbReference type="Proteomes" id="UP001595604"/>
    </source>
</evidence>
<reference evidence="2" key="1">
    <citation type="journal article" date="2019" name="Int. J. Syst. Evol. Microbiol.">
        <title>The Global Catalogue of Microorganisms (GCM) 10K type strain sequencing project: providing services to taxonomists for standard genome sequencing and annotation.</title>
        <authorList>
            <consortium name="The Broad Institute Genomics Platform"/>
            <consortium name="The Broad Institute Genome Sequencing Center for Infectious Disease"/>
            <person name="Wu L."/>
            <person name="Ma J."/>
        </authorList>
    </citation>
    <scope>NUCLEOTIDE SEQUENCE [LARGE SCALE GENOMIC DNA]</scope>
    <source>
        <strain evidence="2">KCTC 42984</strain>
    </source>
</reference>
<dbReference type="RefSeq" id="WP_379510610.1">
    <property type="nucleotide sequence ID" value="NZ_JBHRTQ010000011.1"/>
</dbReference>
<organism evidence="1 2">
    <name type="scientific">Novosphingobium bradum</name>
    <dbReference type="NCBI Taxonomy" id="1737444"/>
    <lineage>
        <taxon>Bacteria</taxon>
        <taxon>Pseudomonadati</taxon>
        <taxon>Pseudomonadota</taxon>
        <taxon>Alphaproteobacteria</taxon>
        <taxon>Sphingomonadales</taxon>
        <taxon>Sphingomonadaceae</taxon>
        <taxon>Novosphingobium</taxon>
    </lineage>
</organism>
<keyword evidence="2" id="KW-1185">Reference proteome</keyword>
<sequence length="58" mass="6343">MSGLSASADLAALIVRLVRQAGRLGAARARTRSLDRRQPGLAWRRADLLWPLFTKGAK</sequence>
<dbReference type="EMBL" id="JBHRTQ010000011">
    <property type="protein sequence ID" value="MFC3175233.1"/>
    <property type="molecule type" value="Genomic_DNA"/>
</dbReference>
<proteinExistence type="predicted"/>
<evidence type="ECO:0000313" key="1">
    <source>
        <dbReference type="EMBL" id="MFC3175233.1"/>
    </source>
</evidence>
<dbReference type="Proteomes" id="UP001595604">
    <property type="component" value="Unassembled WGS sequence"/>
</dbReference>
<protein>
    <submittedName>
        <fullName evidence="1">Uncharacterized protein</fullName>
    </submittedName>
</protein>
<accession>A0ABV7IRE2</accession>
<gene>
    <name evidence="1" type="ORF">ACFOD9_13310</name>
</gene>
<comment type="caution">
    <text evidence="1">The sequence shown here is derived from an EMBL/GenBank/DDBJ whole genome shotgun (WGS) entry which is preliminary data.</text>
</comment>
<name>A0ABV7IRE2_9SPHN</name>